<keyword evidence="4" id="KW-1185">Reference proteome</keyword>
<dbReference type="FunFam" id="3.30.70.270:FF:000001">
    <property type="entry name" value="Diguanylate cyclase domain protein"/>
    <property type="match status" value="1"/>
</dbReference>
<keyword evidence="1" id="KW-0472">Membrane</keyword>
<feature type="transmembrane region" description="Helical" evidence="1">
    <location>
        <begin position="14"/>
        <end position="34"/>
    </location>
</feature>
<dbReference type="Proteomes" id="UP000002384">
    <property type="component" value="Chromosome"/>
</dbReference>
<evidence type="ECO:0000259" key="2">
    <source>
        <dbReference type="PROSITE" id="PS50887"/>
    </source>
</evidence>
<feature type="transmembrane region" description="Helical" evidence="1">
    <location>
        <begin position="41"/>
        <end position="74"/>
    </location>
</feature>
<feature type="domain" description="GGDEF" evidence="2">
    <location>
        <begin position="149"/>
        <end position="279"/>
    </location>
</feature>
<dbReference type="EMBL" id="CP001291">
    <property type="protein sequence ID" value="ACK71637.1"/>
    <property type="molecule type" value="Genomic_DNA"/>
</dbReference>
<dbReference type="HOGENOM" id="CLU_000445_11_1_3"/>
<dbReference type="NCBIfam" id="TIGR00254">
    <property type="entry name" value="GGDEF"/>
    <property type="match status" value="1"/>
</dbReference>
<keyword evidence="1" id="KW-0812">Transmembrane</keyword>
<evidence type="ECO:0000313" key="3">
    <source>
        <dbReference type="EMBL" id="ACK71637.1"/>
    </source>
</evidence>
<dbReference type="SUPFAM" id="SSF55073">
    <property type="entry name" value="Nucleotide cyclase"/>
    <property type="match status" value="1"/>
</dbReference>
<feature type="transmembrane region" description="Helical" evidence="1">
    <location>
        <begin position="86"/>
        <end position="106"/>
    </location>
</feature>
<dbReference type="AlphaFoldDB" id="B7KCT6"/>
<evidence type="ECO:0000313" key="4">
    <source>
        <dbReference type="Proteomes" id="UP000002384"/>
    </source>
</evidence>
<protein>
    <submittedName>
        <fullName evidence="3">Diguanylate cyclase</fullName>
    </submittedName>
</protein>
<dbReference type="InterPro" id="IPR000160">
    <property type="entry name" value="GGDEF_dom"/>
</dbReference>
<dbReference type="SMART" id="SM00267">
    <property type="entry name" value="GGDEF"/>
    <property type="match status" value="1"/>
</dbReference>
<dbReference type="InterPro" id="IPR043128">
    <property type="entry name" value="Rev_trsase/Diguanyl_cyclase"/>
</dbReference>
<dbReference type="KEGG" id="cyc:PCC7424_3237"/>
<gene>
    <name evidence="3" type="ordered locus">PCC7424_3237</name>
</gene>
<accession>B7KCT6</accession>
<dbReference type="GO" id="GO:0052621">
    <property type="term" value="F:diguanylate cyclase activity"/>
    <property type="evidence" value="ECO:0007669"/>
    <property type="project" value="TreeGrafter"/>
</dbReference>
<dbReference type="CDD" id="cd01949">
    <property type="entry name" value="GGDEF"/>
    <property type="match status" value="1"/>
</dbReference>
<keyword evidence="1" id="KW-1133">Transmembrane helix</keyword>
<dbReference type="eggNOG" id="COG3706">
    <property type="taxonomic scope" value="Bacteria"/>
</dbReference>
<reference evidence="4" key="1">
    <citation type="journal article" date="2011" name="MBio">
        <title>Novel metabolic attributes of the genus Cyanothece, comprising a group of unicellular nitrogen-fixing Cyanobacteria.</title>
        <authorList>
            <person name="Bandyopadhyay A."/>
            <person name="Elvitigala T."/>
            <person name="Welsh E."/>
            <person name="Stockel J."/>
            <person name="Liberton M."/>
            <person name="Min H."/>
            <person name="Sherman L.A."/>
            <person name="Pakrasi H.B."/>
        </authorList>
    </citation>
    <scope>NUCLEOTIDE SEQUENCE [LARGE SCALE GENOMIC DNA]</scope>
    <source>
        <strain evidence="4">PCC 7424</strain>
    </source>
</reference>
<dbReference type="PANTHER" id="PTHR45138:SF9">
    <property type="entry name" value="DIGUANYLATE CYCLASE DGCM-RELATED"/>
    <property type="match status" value="1"/>
</dbReference>
<dbReference type="InterPro" id="IPR050469">
    <property type="entry name" value="Diguanylate_Cyclase"/>
</dbReference>
<dbReference type="Gene3D" id="3.30.70.270">
    <property type="match status" value="1"/>
</dbReference>
<dbReference type="PANTHER" id="PTHR45138">
    <property type="entry name" value="REGULATORY COMPONENTS OF SENSORY TRANSDUCTION SYSTEM"/>
    <property type="match status" value="1"/>
</dbReference>
<dbReference type="InterPro" id="IPR029787">
    <property type="entry name" value="Nucleotide_cyclase"/>
</dbReference>
<evidence type="ECO:0000256" key="1">
    <source>
        <dbReference type="SAM" id="Phobius"/>
    </source>
</evidence>
<sequence length="286" mass="33035">MIHLLRRLEIFPQWGIILIGLLLVSLIGAIDYFIVIDVSLAIFYVLPIILVTWLVKVRIGILFSFLCAVLWFAADIITKNYPYPWIPYWNASVRLGFFLTITYLLWELKKAYERERYLARTDGLTGITNRRFFLEVLHWEVQRFRRHQRPFTLVYLDVDNFKTVNNSFGHSRGDDLLCLISDTIKANIRSLDVVARLGGDEFALLLPETNYQAAEAVLTRLQKNLLASVARESFPVGFSMGAVTFLDIPESIDKMMELVDHLMYDVKNTGKNRLTHEIFSPLSSLP</sequence>
<proteinExistence type="predicted"/>
<dbReference type="PROSITE" id="PS50887">
    <property type="entry name" value="GGDEF"/>
    <property type="match status" value="1"/>
</dbReference>
<dbReference type="OrthoDB" id="9115at2"/>
<dbReference type="RefSeq" id="WP_015955233.1">
    <property type="nucleotide sequence ID" value="NC_011729.1"/>
</dbReference>
<dbReference type="STRING" id="65393.PCC7424_3237"/>
<name>B7KCT6_GLOC7</name>
<dbReference type="Pfam" id="PF00990">
    <property type="entry name" value="GGDEF"/>
    <property type="match status" value="1"/>
</dbReference>
<organism evidence="3 4">
    <name type="scientific">Gloeothece citriformis (strain PCC 7424)</name>
    <name type="common">Cyanothece sp. (strain PCC 7424)</name>
    <dbReference type="NCBI Taxonomy" id="65393"/>
    <lineage>
        <taxon>Bacteria</taxon>
        <taxon>Bacillati</taxon>
        <taxon>Cyanobacteriota</taxon>
        <taxon>Cyanophyceae</taxon>
        <taxon>Oscillatoriophycideae</taxon>
        <taxon>Chroococcales</taxon>
        <taxon>Aphanothecaceae</taxon>
        <taxon>Gloeothece</taxon>
        <taxon>Gloeothece citriformis</taxon>
    </lineage>
</organism>